<protein>
    <submittedName>
        <fullName evidence="3">Uncharacterized protein</fullName>
    </submittedName>
</protein>
<reference evidence="4" key="1">
    <citation type="journal article" date="2019" name="bioRxiv">
        <title>Genomics, evolutionary history and diagnostics of the Alternaria alternata species group including apple and Asian pear pathotypes.</title>
        <authorList>
            <person name="Armitage A.D."/>
            <person name="Cockerton H.M."/>
            <person name="Sreenivasaprasad S."/>
            <person name="Woodhall J.W."/>
            <person name="Lane C.R."/>
            <person name="Harrison R.J."/>
            <person name="Clarkson J.P."/>
        </authorList>
    </citation>
    <scope>NUCLEOTIDE SEQUENCE [LARGE SCALE GENOMIC DNA]</scope>
    <source>
        <strain evidence="4">FERA 1177</strain>
    </source>
</reference>
<sequence length="404" mass="45692">MATAVVAGATGILGKEIVKELSQDSQRWEKIYALSRSKADRYPAHVAHAHLDLSISAKDMANELEHINPEYIFFAAYLADDDPEEATRINGEMLENFLESFVVNRKQHKLKRIVLVCGLKHYGVHLGNPKQPMEETDPWLPEPPTPSNFYYRQQRSLQRFCGQHDIEWNVTYSNEVLGYTNGNFMNLASTIALYAAVHAELGDELPFPGPEIGYTAFDCFTSSKLHAQFCNWVVHEPQAKNQAFNTVNGDIESWQNLWPKFARYFGLRVPSDQFSRPALDPSDTPMGDQAPITFVAANIGLEGSRIVPSKLRQRIDLKRWSQRSEVQNAWKALTARFGLDEDALDKATWDFAAYTLGRDFGLVANMNKARALGWVGYKDSWENFQEVFAELAAEKVIPPLEGET</sequence>
<dbReference type="VEuPathDB" id="FungiDB:CC77DRAFT_1005446"/>
<name>A0A4Q4MKW2_ALTAL</name>
<dbReference type="Pfam" id="PF07993">
    <property type="entry name" value="NAD_binding_4"/>
    <property type="match status" value="1"/>
</dbReference>
<evidence type="ECO:0000259" key="2">
    <source>
        <dbReference type="Pfam" id="PF22917"/>
    </source>
</evidence>
<evidence type="ECO:0000313" key="4">
    <source>
        <dbReference type="Proteomes" id="UP000291422"/>
    </source>
</evidence>
<feature type="domain" description="PRISE-like Rossmann-fold" evidence="2">
    <location>
        <begin position="51"/>
        <end position="268"/>
    </location>
</feature>
<evidence type="ECO:0000259" key="1">
    <source>
        <dbReference type="Pfam" id="PF07993"/>
    </source>
</evidence>
<dbReference type="PANTHER" id="PTHR32487">
    <property type="entry name" value="3-OXO-DELTA(4,5)-STEROID 5-BETA-REDUCTASE"/>
    <property type="match status" value="1"/>
</dbReference>
<comment type="caution">
    <text evidence="3">The sequence shown here is derived from an EMBL/GenBank/DDBJ whole genome shotgun (WGS) entry which is preliminary data.</text>
</comment>
<dbReference type="EMBL" id="PDXD01000226">
    <property type="protein sequence ID" value="RYN54206.1"/>
    <property type="molecule type" value="Genomic_DNA"/>
</dbReference>
<dbReference type="SUPFAM" id="SSF51735">
    <property type="entry name" value="NAD(P)-binding Rossmann-fold domains"/>
    <property type="match status" value="1"/>
</dbReference>
<dbReference type="PANTHER" id="PTHR32487:SF0">
    <property type="entry name" value="3-OXO-DELTA(4,5)-STEROID 5-BETA-REDUCTASE"/>
    <property type="match status" value="1"/>
</dbReference>
<gene>
    <name evidence="3" type="ORF">AA0117_g13326</name>
</gene>
<dbReference type="Pfam" id="PF22917">
    <property type="entry name" value="PRISE"/>
    <property type="match status" value="1"/>
</dbReference>
<accession>A0A4Q4MKW2</accession>
<feature type="domain" description="Thioester reductase (TE)" evidence="1">
    <location>
        <begin position="6"/>
        <end position="45"/>
    </location>
</feature>
<dbReference type="InterPro" id="IPR055222">
    <property type="entry name" value="PRISE-like_Rossmann-fold"/>
</dbReference>
<dbReference type="Gene3D" id="3.40.50.720">
    <property type="entry name" value="NAD(P)-binding Rossmann-like Domain"/>
    <property type="match status" value="1"/>
</dbReference>
<dbReference type="InterPro" id="IPR036291">
    <property type="entry name" value="NAD(P)-bd_dom_sf"/>
</dbReference>
<dbReference type="InterPro" id="IPR013120">
    <property type="entry name" value="FAR_NAD-bd"/>
</dbReference>
<evidence type="ECO:0000313" key="3">
    <source>
        <dbReference type="EMBL" id="RYN54206.1"/>
    </source>
</evidence>
<dbReference type="AlphaFoldDB" id="A0A4Q4MKW2"/>
<proteinExistence type="predicted"/>
<organism evidence="3 4">
    <name type="scientific">Alternaria alternata</name>
    <name type="common">Alternaria rot fungus</name>
    <name type="synonym">Torula alternata</name>
    <dbReference type="NCBI Taxonomy" id="5599"/>
    <lineage>
        <taxon>Eukaryota</taxon>
        <taxon>Fungi</taxon>
        <taxon>Dikarya</taxon>
        <taxon>Ascomycota</taxon>
        <taxon>Pezizomycotina</taxon>
        <taxon>Dothideomycetes</taxon>
        <taxon>Pleosporomycetidae</taxon>
        <taxon>Pleosporales</taxon>
        <taxon>Pleosporineae</taxon>
        <taxon>Pleosporaceae</taxon>
        <taxon>Alternaria</taxon>
        <taxon>Alternaria sect. Alternaria</taxon>
        <taxon>Alternaria alternata complex</taxon>
    </lineage>
</organism>
<dbReference type="Proteomes" id="UP000291422">
    <property type="component" value="Unassembled WGS sequence"/>
</dbReference>
<dbReference type="CDD" id="cd08948">
    <property type="entry name" value="5beta-POR_like_SDR_a"/>
    <property type="match status" value="1"/>
</dbReference>